<keyword evidence="4 5" id="KW-0472">Membrane</keyword>
<name>A0ABP8G057_9BACT</name>
<comment type="caution">
    <text evidence="7">The sequence shown here is derived from an EMBL/GenBank/DDBJ whole genome shotgun (WGS) entry which is preliminary data.</text>
</comment>
<proteinExistence type="predicted"/>
<sequence length="163" mass="17860">MRPGLFPEKHNMKKAILIQAIAAVLILLLVYAAVSKLLDHHLFVAQLHTHPYLKPMAGFISWAVPLSELAVSGLLMLRSTQYAGLWCAAGLLTVFTVYLSMMLLSGKDLPCSCGGIISGLSWRQHLLFNLFFIILAGIGIGLMRKRDARLEIAGYASDLPAIK</sequence>
<dbReference type="Pfam" id="PF07291">
    <property type="entry name" value="MauE"/>
    <property type="match status" value="1"/>
</dbReference>
<keyword evidence="2 5" id="KW-0812">Transmembrane</keyword>
<dbReference type="Proteomes" id="UP001501207">
    <property type="component" value="Unassembled WGS sequence"/>
</dbReference>
<organism evidence="7 8">
    <name type="scientific">Compostibacter hankyongensis</name>
    <dbReference type="NCBI Taxonomy" id="1007089"/>
    <lineage>
        <taxon>Bacteria</taxon>
        <taxon>Pseudomonadati</taxon>
        <taxon>Bacteroidota</taxon>
        <taxon>Chitinophagia</taxon>
        <taxon>Chitinophagales</taxon>
        <taxon>Chitinophagaceae</taxon>
        <taxon>Compostibacter</taxon>
    </lineage>
</organism>
<feature type="transmembrane region" description="Helical" evidence="5">
    <location>
        <begin position="84"/>
        <end position="106"/>
    </location>
</feature>
<feature type="domain" description="Methylamine utilisation protein MauE" evidence="6">
    <location>
        <begin position="15"/>
        <end position="140"/>
    </location>
</feature>
<evidence type="ECO:0000256" key="4">
    <source>
        <dbReference type="ARBA" id="ARBA00023136"/>
    </source>
</evidence>
<accession>A0ABP8G057</accession>
<protein>
    <recommendedName>
        <fullName evidence="6">Methylamine utilisation protein MauE domain-containing protein</fullName>
    </recommendedName>
</protein>
<comment type="subcellular location">
    <subcellularLocation>
        <location evidence="1">Membrane</location>
        <topology evidence="1">Multi-pass membrane protein</topology>
    </subcellularLocation>
</comment>
<evidence type="ECO:0000313" key="8">
    <source>
        <dbReference type="Proteomes" id="UP001501207"/>
    </source>
</evidence>
<keyword evidence="3 5" id="KW-1133">Transmembrane helix</keyword>
<reference evidence="8" key="1">
    <citation type="journal article" date="2019" name="Int. J. Syst. Evol. Microbiol.">
        <title>The Global Catalogue of Microorganisms (GCM) 10K type strain sequencing project: providing services to taxonomists for standard genome sequencing and annotation.</title>
        <authorList>
            <consortium name="The Broad Institute Genomics Platform"/>
            <consortium name="The Broad Institute Genome Sequencing Center for Infectious Disease"/>
            <person name="Wu L."/>
            <person name="Ma J."/>
        </authorList>
    </citation>
    <scope>NUCLEOTIDE SEQUENCE [LARGE SCALE GENOMIC DNA]</scope>
    <source>
        <strain evidence="8">JCM 17664</strain>
    </source>
</reference>
<dbReference type="InterPro" id="IPR009908">
    <property type="entry name" value="Methylamine_util_MauE"/>
</dbReference>
<evidence type="ECO:0000256" key="3">
    <source>
        <dbReference type="ARBA" id="ARBA00022989"/>
    </source>
</evidence>
<keyword evidence="8" id="KW-1185">Reference proteome</keyword>
<evidence type="ECO:0000256" key="5">
    <source>
        <dbReference type="SAM" id="Phobius"/>
    </source>
</evidence>
<evidence type="ECO:0000256" key="1">
    <source>
        <dbReference type="ARBA" id="ARBA00004141"/>
    </source>
</evidence>
<gene>
    <name evidence="7" type="ORF">GCM10023143_25550</name>
</gene>
<evidence type="ECO:0000256" key="2">
    <source>
        <dbReference type="ARBA" id="ARBA00022692"/>
    </source>
</evidence>
<evidence type="ECO:0000259" key="6">
    <source>
        <dbReference type="Pfam" id="PF07291"/>
    </source>
</evidence>
<feature type="transmembrane region" description="Helical" evidence="5">
    <location>
        <begin position="126"/>
        <end position="143"/>
    </location>
</feature>
<dbReference type="EMBL" id="BAABFN010000006">
    <property type="protein sequence ID" value="GAA4314608.1"/>
    <property type="molecule type" value="Genomic_DNA"/>
</dbReference>
<evidence type="ECO:0000313" key="7">
    <source>
        <dbReference type="EMBL" id="GAA4314608.1"/>
    </source>
</evidence>
<feature type="transmembrane region" description="Helical" evidence="5">
    <location>
        <begin position="56"/>
        <end position="77"/>
    </location>
</feature>